<reference evidence="2 3" key="1">
    <citation type="submission" date="2024-06" db="EMBL/GenBank/DDBJ databases">
        <title>The Natural Products Discovery Center: Release of the First 8490 Sequenced Strains for Exploring Actinobacteria Biosynthetic Diversity.</title>
        <authorList>
            <person name="Kalkreuter E."/>
            <person name="Kautsar S.A."/>
            <person name="Yang D."/>
            <person name="Bader C.D."/>
            <person name="Teijaro C.N."/>
            <person name="Fluegel L."/>
            <person name="Davis C.M."/>
            <person name="Simpson J.R."/>
            <person name="Lauterbach L."/>
            <person name="Steele A.D."/>
            <person name="Gui C."/>
            <person name="Meng S."/>
            <person name="Li G."/>
            <person name="Viehrig K."/>
            <person name="Ye F."/>
            <person name="Su P."/>
            <person name="Kiefer A.F."/>
            <person name="Nichols A."/>
            <person name="Cepeda A.J."/>
            <person name="Yan W."/>
            <person name="Fan B."/>
            <person name="Jiang Y."/>
            <person name="Adhikari A."/>
            <person name="Zheng C.-J."/>
            <person name="Schuster L."/>
            <person name="Cowan T.M."/>
            <person name="Smanski M.J."/>
            <person name="Chevrette M.G."/>
            <person name="De Carvalho L.P.S."/>
            <person name="Shen B."/>
        </authorList>
    </citation>
    <scope>NUCLEOTIDE SEQUENCE [LARGE SCALE GENOMIC DNA]</scope>
    <source>
        <strain evidence="2 3">NPDC001166</strain>
    </source>
</reference>
<dbReference type="EMBL" id="JBEPAZ010000068">
    <property type="protein sequence ID" value="MER6433765.1"/>
    <property type="molecule type" value="Genomic_DNA"/>
</dbReference>
<dbReference type="RefSeq" id="WP_352065780.1">
    <property type="nucleotide sequence ID" value="NZ_JBEPAZ010000068.1"/>
</dbReference>
<evidence type="ECO:0000313" key="3">
    <source>
        <dbReference type="Proteomes" id="UP001470023"/>
    </source>
</evidence>
<comment type="caution">
    <text evidence="2">The sequence shown here is derived from an EMBL/GenBank/DDBJ whole genome shotgun (WGS) entry which is preliminary data.</text>
</comment>
<evidence type="ECO:0000313" key="2">
    <source>
        <dbReference type="EMBL" id="MER6433765.1"/>
    </source>
</evidence>
<evidence type="ECO:0000256" key="1">
    <source>
        <dbReference type="SAM" id="MobiDB-lite"/>
    </source>
</evidence>
<accession>A0ABV1UJ62</accession>
<organism evidence="2 3">
    <name type="scientific">Streptomyces sp. 900105245</name>
    <dbReference type="NCBI Taxonomy" id="3154379"/>
    <lineage>
        <taxon>Bacteria</taxon>
        <taxon>Bacillati</taxon>
        <taxon>Actinomycetota</taxon>
        <taxon>Actinomycetes</taxon>
        <taxon>Kitasatosporales</taxon>
        <taxon>Streptomycetaceae</taxon>
        <taxon>Streptomyces</taxon>
    </lineage>
</organism>
<protein>
    <submittedName>
        <fullName evidence="2">Uncharacterized protein</fullName>
    </submittedName>
</protein>
<gene>
    <name evidence="2" type="ORF">ABT272_39565</name>
</gene>
<feature type="region of interest" description="Disordered" evidence="1">
    <location>
        <begin position="99"/>
        <end position="121"/>
    </location>
</feature>
<dbReference type="Proteomes" id="UP001470023">
    <property type="component" value="Unassembled WGS sequence"/>
</dbReference>
<sequence>MTTPHPRPQTVTARIEDPPRADLSADLTPANFFVPGARYYDGDGYKAPELTHTFQCEHIASHPRPGAGPRAFGFLRNNAPDSDWFSCALSKDDFARWTHIPDTDAPMPTTGETTPTGPAAP</sequence>
<feature type="compositionally biased region" description="Low complexity" evidence="1">
    <location>
        <begin position="105"/>
        <end position="121"/>
    </location>
</feature>
<name>A0ABV1UJ62_9ACTN</name>
<proteinExistence type="predicted"/>
<keyword evidence="3" id="KW-1185">Reference proteome</keyword>